<feature type="transmembrane region" description="Helical" evidence="9">
    <location>
        <begin position="392"/>
        <end position="416"/>
    </location>
</feature>
<feature type="domain" description="Amino acid transporter transmembrane" evidence="10">
    <location>
        <begin position="168"/>
        <end position="568"/>
    </location>
</feature>
<evidence type="ECO:0000256" key="6">
    <source>
        <dbReference type="ARBA" id="ARBA00022989"/>
    </source>
</evidence>
<evidence type="ECO:0000313" key="11">
    <source>
        <dbReference type="EMBL" id="CEP12079.1"/>
    </source>
</evidence>
<dbReference type="InterPro" id="IPR013057">
    <property type="entry name" value="AA_transpt_TM"/>
</dbReference>
<sequence>MHIEQTERIRVPSNTHPSQTLRPNHYLSDDEDDEDRFYSAQGTPNSRPQSIRASIQNFAGSYSRASILYMADGISVQNGLSNVSDIPIIVQDDEEQLLFKPNDTNLENNKAYRTFSQQTDMMQHTGYSSFEPLSRHTTVASIISQQLCLVPSGTDQKHSQDEVCYVGKSSFVQSVFNAVNVLVGVGILALPLSLRLAGWLYGSLIFFFCCFATNYTAKIIIKCLNANNPDCGGTYGDMGQVAFGDKGRTLISIVFVVELITIGVAMIVLLGDGIQSLFPELDLLRTRLLSLCILTPTVFLPIKKLAYTSLIGIIACISLVIIVLYDGLSKEQRPGSLFDPMASRLFVDTEIIPNDISNLPLSFGLIMSGFAGHAVFPSIYRDMENPKQYNRMVDLTYQITVAVYFLMAIVGYLMFGQEALQEITQNLALIEEYSQFLNRFAIWLLVLTPIAKYGLMMQPLNMSWEIALFSSPKFESCLSDSYRKNAITIVGRSLVTAVLVYIALVFPGFDKVMSLLGALFSFTISIVFPLVCHLKLFKEKMSIPETLLNWFLLIVSILMAIFGTVWSIRPSEL</sequence>
<feature type="compositionally biased region" description="Polar residues" evidence="8">
    <location>
        <begin position="12"/>
        <end position="22"/>
    </location>
</feature>
<dbReference type="OrthoDB" id="655540at2759"/>
<evidence type="ECO:0000256" key="4">
    <source>
        <dbReference type="ARBA" id="ARBA00022692"/>
    </source>
</evidence>
<dbReference type="GO" id="GO:0015179">
    <property type="term" value="F:L-amino acid transmembrane transporter activity"/>
    <property type="evidence" value="ECO:0007669"/>
    <property type="project" value="TreeGrafter"/>
</dbReference>
<feature type="transmembrane region" description="Helical" evidence="9">
    <location>
        <begin position="250"/>
        <end position="271"/>
    </location>
</feature>
<evidence type="ECO:0000256" key="7">
    <source>
        <dbReference type="ARBA" id="ARBA00023136"/>
    </source>
</evidence>
<protein>
    <recommendedName>
        <fullName evidence="10">Amino acid transporter transmembrane domain-containing protein</fullName>
    </recommendedName>
</protein>
<dbReference type="Proteomes" id="UP000054107">
    <property type="component" value="Unassembled WGS sequence"/>
</dbReference>
<gene>
    <name evidence="11" type="primary">PARPA_05992.1 scaffold 20345</name>
</gene>
<organism evidence="11 12">
    <name type="scientific">Parasitella parasitica</name>
    <dbReference type="NCBI Taxonomy" id="35722"/>
    <lineage>
        <taxon>Eukaryota</taxon>
        <taxon>Fungi</taxon>
        <taxon>Fungi incertae sedis</taxon>
        <taxon>Mucoromycota</taxon>
        <taxon>Mucoromycotina</taxon>
        <taxon>Mucoromycetes</taxon>
        <taxon>Mucorales</taxon>
        <taxon>Mucorineae</taxon>
        <taxon>Mucoraceae</taxon>
        <taxon>Parasitella</taxon>
    </lineage>
</organism>
<dbReference type="PANTHER" id="PTHR22950">
    <property type="entry name" value="AMINO ACID TRANSPORTER"/>
    <property type="match status" value="1"/>
</dbReference>
<evidence type="ECO:0000256" key="1">
    <source>
        <dbReference type="ARBA" id="ARBA00004141"/>
    </source>
</evidence>
<keyword evidence="3" id="KW-0813">Transport</keyword>
<feature type="transmembrane region" description="Helical" evidence="9">
    <location>
        <begin position="489"/>
        <end position="509"/>
    </location>
</feature>
<dbReference type="GO" id="GO:0005774">
    <property type="term" value="C:vacuolar membrane"/>
    <property type="evidence" value="ECO:0007669"/>
    <property type="project" value="TreeGrafter"/>
</dbReference>
<name>A0A0B7NAM4_9FUNG</name>
<feature type="transmembrane region" description="Helical" evidence="9">
    <location>
        <begin position="361"/>
        <end position="380"/>
    </location>
</feature>
<dbReference type="PANTHER" id="PTHR22950:SF692">
    <property type="entry name" value="TRANSMEMBRANE AMINO ACID TRANSPORTER FAMILY PROTEIN"/>
    <property type="match status" value="1"/>
</dbReference>
<evidence type="ECO:0000259" key="10">
    <source>
        <dbReference type="Pfam" id="PF01490"/>
    </source>
</evidence>
<keyword evidence="7 9" id="KW-0472">Membrane</keyword>
<evidence type="ECO:0000313" key="12">
    <source>
        <dbReference type="Proteomes" id="UP000054107"/>
    </source>
</evidence>
<feature type="transmembrane region" description="Helical" evidence="9">
    <location>
        <begin position="199"/>
        <end position="217"/>
    </location>
</feature>
<reference evidence="11 12" key="1">
    <citation type="submission" date="2014-09" db="EMBL/GenBank/DDBJ databases">
        <authorList>
            <person name="Ellenberger Sabrina"/>
        </authorList>
    </citation>
    <scope>NUCLEOTIDE SEQUENCE [LARGE SCALE GENOMIC DNA]</scope>
    <source>
        <strain evidence="11 12">CBS 412.66</strain>
    </source>
</reference>
<comment type="similarity">
    <text evidence="2">Belongs to the amino acid/polyamine transporter 2 family.</text>
</comment>
<keyword evidence="5" id="KW-0029">Amino-acid transport</keyword>
<evidence type="ECO:0000256" key="8">
    <source>
        <dbReference type="SAM" id="MobiDB-lite"/>
    </source>
</evidence>
<keyword evidence="4 9" id="KW-0812">Transmembrane</keyword>
<feature type="region of interest" description="Disordered" evidence="8">
    <location>
        <begin position="1"/>
        <end position="49"/>
    </location>
</feature>
<evidence type="ECO:0000256" key="9">
    <source>
        <dbReference type="SAM" id="Phobius"/>
    </source>
</evidence>
<feature type="transmembrane region" description="Helical" evidence="9">
    <location>
        <begin position="548"/>
        <end position="568"/>
    </location>
</feature>
<keyword evidence="12" id="KW-1185">Reference proteome</keyword>
<evidence type="ECO:0000256" key="2">
    <source>
        <dbReference type="ARBA" id="ARBA00008066"/>
    </source>
</evidence>
<evidence type="ECO:0000256" key="3">
    <source>
        <dbReference type="ARBA" id="ARBA00022448"/>
    </source>
</evidence>
<keyword evidence="6 9" id="KW-1133">Transmembrane helix</keyword>
<feature type="compositionally biased region" description="Basic and acidic residues" evidence="8">
    <location>
        <begin position="1"/>
        <end position="10"/>
    </location>
</feature>
<accession>A0A0B7NAM4</accession>
<evidence type="ECO:0000256" key="5">
    <source>
        <dbReference type="ARBA" id="ARBA00022970"/>
    </source>
</evidence>
<feature type="compositionally biased region" description="Polar residues" evidence="8">
    <location>
        <begin position="40"/>
        <end position="49"/>
    </location>
</feature>
<proteinExistence type="inferred from homology"/>
<comment type="subcellular location">
    <subcellularLocation>
        <location evidence="1">Membrane</location>
        <topology evidence="1">Multi-pass membrane protein</topology>
    </subcellularLocation>
</comment>
<feature type="transmembrane region" description="Helical" evidence="9">
    <location>
        <begin position="515"/>
        <end position="536"/>
    </location>
</feature>
<dbReference type="Pfam" id="PF01490">
    <property type="entry name" value="Aa_trans"/>
    <property type="match status" value="1"/>
</dbReference>
<dbReference type="EMBL" id="LN727311">
    <property type="protein sequence ID" value="CEP12079.1"/>
    <property type="molecule type" value="Genomic_DNA"/>
</dbReference>
<dbReference type="STRING" id="35722.A0A0B7NAM4"/>
<feature type="transmembrane region" description="Helical" evidence="9">
    <location>
        <begin position="175"/>
        <end position="193"/>
    </location>
</feature>
<dbReference type="AlphaFoldDB" id="A0A0B7NAM4"/>
<feature type="transmembrane region" description="Helical" evidence="9">
    <location>
        <begin position="307"/>
        <end position="325"/>
    </location>
</feature>